<evidence type="ECO:0000256" key="2">
    <source>
        <dbReference type="SAM" id="SignalP"/>
    </source>
</evidence>
<feature type="signal peptide" evidence="2">
    <location>
        <begin position="1"/>
        <end position="24"/>
    </location>
</feature>
<organism evidence="3 4">
    <name type="scientific">Candidatus Sulfurimonas baltica</name>
    <dbReference type="NCBI Taxonomy" id="2740404"/>
    <lineage>
        <taxon>Bacteria</taxon>
        <taxon>Pseudomonadati</taxon>
        <taxon>Campylobacterota</taxon>
        <taxon>Epsilonproteobacteria</taxon>
        <taxon>Campylobacterales</taxon>
        <taxon>Sulfurimonadaceae</taxon>
        <taxon>Sulfurimonas</taxon>
    </lineage>
</organism>
<dbReference type="AlphaFoldDB" id="A0A7S7LX24"/>
<dbReference type="Gene3D" id="2.40.160.10">
    <property type="entry name" value="Porin"/>
    <property type="match status" value="1"/>
</dbReference>
<keyword evidence="1" id="KW-0175">Coiled coil</keyword>
<dbReference type="EMBL" id="CP054492">
    <property type="protein sequence ID" value="QOY53048.1"/>
    <property type="molecule type" value="Genomic_DNA"/>
</dbReference>
<evidence type="ECO:0000313" key="3">
    <source>
        <dbReference type="EMBL" id="QOY53048.1"/>
    </source>
</evidence>
<feature type="coiled-coil region" evidence="1">
    <location>
        <begin position="23"/>
        <end position="50"/>
    </location>
</feature>
<sequence>MKLLNNKLGLSVATALLLSTSAFADTASDIAELKKEIADLKELSRTLVDETSDLKTGFNYTKVDSTKSYSGMGAAASKVYYSKSPLSIGGYGKMDYYHKSKEGSKNADNIDVYRFIPYIGYKFTDNIIMNAEIEFEHGGAEDGATGDGYVIIEFMYLDFLFNENINLRVGNMLVPMGLVNERHEPTLFTTVQRPNTSKKLIPSTWHENGLMAYGNITDDLSYKVGGFSALQLERGSKEGNNWLRESRLGSFRADEKTERLGLAVVTRVDYTGINGLLVGASAYLDSDVTMADVHFDYSIDAFRAYGVYTQTNRSGARTYGWDHDDDLLTPNKIVNEAKKAKGGFINLGYDVLSLTQSKNKMPVFVQYETVSAQDELHGGDSVDSTDTITVGINYFPHEQVVLKADYAMEKDNGNPLNNEDETNIFSLSMGFIF</sequence>
<accession>A0A7S7LX24</accession>
<evidence type="ECO:0000313" key="4">
    <source>
        <dbReference type="Proteomes" id="UP000593994"/>
    </source>
</evidence>
<protein>
    <submittedName>
        <fullName evidence="3">Porin</fullName>
    </submittedName>
</protein>
<evidence type="ECO:0000256" key="1">
    <source>
        <dbReference type="SAM" id="Coils"/>
    </source>
</evidence>
<dbReference type="KEGG" id="sbal:HUE88_05045"/>
<dbReference type="InterPro" id="IPR023614">
    <property type="entry name" value="Porin_dom_sf"/>
</dbReference>
<name>A0A7S7LX24_9BACT</name>
<proteinExistence type="predicted"/>
<keyword evidence="4" id="KW-1185">Reference proteome</keyword>
<feature type="chain" id="PRO_5032676061" evidence="2">
    <location>
        <begin position="25"/>
        <end position="433"/>
    </location>
</feature>
<keyword evidence="2" id="KW-0732">Signal</keyword>
<dbReference type="SUPFAM" id="SSF56935">
    <property type="entry name" value="Porins"/>
    <property type="match status" value="1"/>
</dbReference>
<reference evidence="3 4" key="1">
    <citation type="submission" date="2020-05" db="EMBL/GenBank/DDBJ databases">
        <title>Sulfurimonas marisnigri, sp. nov., and Sulfurimonas baltica, sp. nov., manganese oxide reducing chemolithoautotrophs of the class Epsilonproteobacteria isolated from the pelagic redoxclines of the Black and Baltic Seas and emended description of the genus Sulfurimonas.</title>
        <authorList>
            <person name="Henkel J.V."/>
            <person name="Laudan C."/>
            <person name="Werner J."/>
            <person name="Neu T."/>
            <person name="Plewe S."/>
            <person name="Sproer C."/>
            <person name="Bunk B."/>
            <person name="Schulz-Vogt H.N."/>
        </authorList>
    </citation>
    <scope>NUCLEOTIDE SEQUENCE [LARGE SCALE GENOMIC DNA]</scope>
    <source>
        <strain evidence="3 4">GD2</strain>
    </source>
</reference>
<gene>
    <name evidence="3" type="ORF">HUE88_05045</name>
</gene>
<dbReference type="Proteomes" id="UP000593994">
    <property type="component" value="Chromosome"/>
</dbReference>
<dbReference type="RefSeq" id="WP_194371723.1">
    <property type="nucleotide sequence ID" value="NZ_CP054492.1"/>
</dbReference>